<gene>
    <name evidence="1" type="ORF">ONZ43_g652</name>
</gene>
<protein>
    <submittedName>
        <fullName evidence="1">Uncharacterized protein</fullName>
    </submittedName>
</protein>
<organism evidence="1 2">
    <name type="scientific">Nemania bipapillata</name>
    <dbReference type="NCBI Taxonomy" id="110536"/>
    <lineage>
        <taxon>Eukaryota</taxon>
        <taxon>Fungi</taxon>
        <taxon>Dikarya</taxon>
        <taxon>Ascomycota</taxon>
        <taxon>Pezizomycotina</taxon>
        <taxon>Sordariomycetes</taxon>
        <taxon>Xylariomycetidae</taxon>
        <taxon>Xylariales</taxon>
        <taxon>Xylariaceae</taxon>
        <taxon>Nemania</taxon>
    </lineage>
</organism>
<reference evidence="1" key="1">
    <citation type="submission" date="2022-11" db="EMBL/GenBank/DDBJ databases">
        <title>Genome Sequence of Nemania bipapillata.</title>
        <authorList>
            <person name="Buettner E."/>
        </authorList>
    </citation>
    <scope>NUCLEOTIDE SEQUENCE</scope>
    <source>
        <strain evidence="1">CP14</strain>
    </source>
</reference>
<accession>A0ACC2J7I7</accession>
<proteinExistence type="predicted"/>
<comment type="caution">
    <text evidence="1">The sequence shown here is derived from an EMBL/GenBank/DDBJ whole genome shotgun (WGS) entry which is preliminary data.</text>
</comment>
<evidence type="ECO:0000313" key="2">
    <source>
        <dbReference type="Proteomes" id="UP001153334"/>
    </source>
</evidence>
<evidence type="ECO:0000313" key="1">
    <source>
        <dbReference type="EMBL" id="KAJ8123389.1"/>
    </source>
</evidence>
<name>A0ACC2J7I7_9PEZI</name>
<keyword evidence="2" id="KW-1185">Reference proteome</keyword>
<dbReference type="Proteomes" id="UP001153334">
    <property type="component" value="Unassembled WGS sequence"/>
</dbReference>
<dbReference type="EMBL" id="JAPESX010000090">
    <property type="protein sequence ID" value="KAJ8123389.1"/>
    <property type="molecule type" value="Genomic_DNA"/>
</dbReference>
<sequence length="253" mass="27981">MYKRDNGTSGHDTLVIVLSTVFGIIGVVLIALVGFWFLRNRRRHRLFNRGLTPIGDDEIETWKVNRREEKESEAYRPLHVSKDSTSSAKIQYQKGVNRPSTDAALSTRSFINNSFSIDLPRAPEPAAFARAPNARTGLTDETVPGDDPFVPVLKRQPSRLQKLPPNTPKNLSRANSRTRLARSNSHPENWFSNSTDSSPTGSKESKTRGGHSRIYSSSSIPPKISSSSDKEIYGGLSPPPSRRQDTVIGQALG</sequence>